<name>A0A0A8ZP28_ARUDO</name>
<reference evidence="1" key="2">
    <citation type="journal article" date="2015" name="Data Brief">
        <title>Shoot transcriptome of the giant reed, Arundo donax.</title>
        <authorList>
            <person name="Barrero R.A."/>
            <person name="Guerrero F.D."/>
            <person name="Moolhuijzen P."/>
            <person name="Goolsby J.A."/>
            <person name="Tidwell J."/>
            <person name="Bellgard S.E."/>
            <person name="Bellgard M.I."/>
        </authorList>
    </citation>
    <scope>NUCLEOTIDE SEQUENCE</scope>
    <source>
        <tissue evidence="1">Shoot tissue taken approximately 20 cm above the soil surface</tissue>
    </source>
</reference>
<organism evidence="1">
    <name type="scientific">Arundo donax</name>
    <name type="common">Giant reed</name>
    <name type="synonym">Donax arundinaceus</name>
    <dbReference type="NCBI Taxonomy" id="35708"/>
    <lineage>
        <taxon>Eukaryota</taxon>
        <taxon>Viridiplantae</taxon>
        <taxon>Streptophyta</taxon>
        <taxon>Embryophyta</taxon>
        <taxon>Tracheophyta</taxon>
        <taxon>Spermatophyta</taxon>
        <taxon>Magnoliopsida</taxon>
        <taxon>Liliopsida</taxon>
        <taxon>Poales</taxon>
        <taxon>Poaceae</taxon>
        <taxon>PACMAD clade</taxon>
        <taxon>Arundinoideae</taxon>
        <taxon>Arundineae</taxon>
        <taxon>Arundo</taxon>
    </lineage>
</organism>
<dbReference type="EMBL" id="GBRH01257344">
    <property type="protein sequence ID" value="JAD40551.1"/>
    <property type="molecule type" value="Transcribed_RNA"/>
</dbReference>
<evidence type="ECO:0000313" key="1">
    <source>
        <dbReference type="EMBL" id="JAD40551.1"/>
    </source>
</evidence>
<reference evidence="1" key="1">
    <citation type="submission" date="2014-09" db="EMBL/GenBank/DDBJ databases">
        <authorList>
            <person name="Magalhaes I.L.F."/>
            <person name="Oliveira U."/>
            <person name="Santos F.R."/>
            <person name="Vidigal T.H.D.A."/>
            <person name="Brescovit A.D."/>
            <person name="Santos A.J."/>
        </authorList>
    </citation>
    <scope>NUCLEOTIDE SEQUENCE</scope>
    <source>
        <tissue evidence="1">Shoot tissue taken approximately 20 cm above the soil surface</tissue>
    </source>
</reference>
<protein>
    <submittedName>
        <fullName evidence="1">Uncharacterized protein</fullName>
    </submittedName>
</protein>
<sequence>MMIHLHLRMSLHLLAKVLEDKCIAMSIKLSIWFMQRVLELFRC</sequence>
<dbReference type="AlphaFoldDB" id="A0A0A8ZP28"/>
<proteinExistence type="predicted"/>
<accession>A0A0A8ZP28</accession>